<reference evidence="1" key="1">
    <citation type="submission" date="2022-06" db="EMBL/GenBank/DDBJ databases">
        <title>Complete genome sequence of Mycobacterium pseudoshottsii NJB1907-Z4.</title>
        <authorList>
            <person name="Komine T."/>
            <person name="Fukano H."/>
            <person name="Wada S."/>
        </authorList>
    </citation>
    <scope>NUCLEOTIDE SEQUENCE</scope>
    <source>
        <strain evidence="1">NJB1907-Z4</strain>
    </source>
</reference>
<name>A0A9N7QQQ2_9MYCO</name>
<proteinExistence type="predicted"/>
<gene>
    <name evidence="1" type="ORF">NJB1907Z4_C47050</name>
</gene>
<accession>A0A9N7QQQ2</accession>
<keyword evidence="2" id="KW-1185">Reference proteome</keyword>
<protein>
    <submittedName>
        <fullName evidence="1">Uncharacterized protein</fullName>
    </submittedName>
</protein>
<dbReference type="AlphaFoldDB" id="A0A9N7QQQ2"/>
<dbReference type="Proteomes" id="UP001058626">
    <property type="component" value="Chromosome"/>
</dbReference>
<evidence type="ECO:0000313" key="2">
    <source>
        <dbReference type="Proteomes" id="UP001058626"/>
    </source>
</evidence>
<dbReference type="EMBL" id="AP026367">
    <property type="protein sequence ID" value="BDN84490.1"/>
    <property type="molecule type" value="Genomic_DNA"/>
</dbReference>
<sequence length="77" mass="7837">MWLVSGWWVYVVACDRSASLVVAATSSSQVIDHDIAGMDGFTARGAFGVAEFGSGCGVVAGVGVGVDAARRRVFLGG</sequence>
<organism evidence="1 2">
    <name type="scientific">Mycobacterium pseudoshottsii</name>
    <dbReference type="NCBI Taxonomy" id="265949"/>
    <lineage>
        <taxon>Bacteria</taxon>
        <taxon>Bacillati</taxon>
        <taxon>Actinomycetota</taxon>
        <taxon>Actinomycetes</taxon>
        <taxon>Mycobacteriales</taxon>
        <taxon>Mycobacteriaceae</taxon>
        <taxon>Mycobacterium</taxon>
        <taxon>Mycobacterium ulcerans group</taxon>
    </lineage>
</organism>
<dbReference type="RefSeq" id="WP_232022917.1">
    <property type="nucleotide sequence ID" value="NZ_CP155055.1"/>
</dbReference>
<evidence type="ECO:0000313" key="1">
    <source>
        <dbReference type="EMBL" id="BDN84490.1"/>
    </source>
</evidence>